<reference evidence="4" key="3">
    <citation type="submission" date="2022-09" db="EMBL/GenBank/DDBJ databases">
        <title>Intensive care unit water sources are persistently colonized with multi-drug resistant bacteria and are the site of extensive horizontal gene transfer of antibiotic resistance genes.</title>
        <authorList>
            <person name="Diorio-Toth L."/>
        </authorList>
    </citation>
    <scope>NUCLEOTIDE SEQUENCE</scope>
    <source>
        <strain evidence="4">GD04146</strain>
    </source>
</reference>
<evidence type="ECO:0000313" key="4">
    <source>
        <dbReference type="EMBL" id="MDH0143613.1"/>
    </source>
</evidence>
<keyword evidence="1" id="KW-1133">Transmembrane helix</keyword>
<accession>A0A142ISC7</accession>
<keyword evidence="1" id="KW-0812">Transmembrane</keyword>
<dbReference type="KEGG" id="palc:A0T30_12805"/>
<dbReference type="EMBL" id="JAODZF010000009">
    <property type="protein sequence ID" value="MDH0143613.1"/>
    <property type="molecule type" value="Genomic_DNA"/>
</dbReference>
<comment type="caution">
    <text evidence="5">The sequence shown here is derived from an EMBL/GenBank/DDBJ whole genome shotgun (WGS) entry which is preliminary data.</text>
</comment>
<protein>
    <submittedName>
        <fullName evidence="5">Uncharacterized protein</fullName>
    </submittedName>
</protein>
<dbReference type="EMBL" id="BPMS01000009">
    <property type="protein sequence ID" value="GIZ89078.1"/>
    <property type="molecule type" value="Genomic_DNA"/>
</dbReference>
<name>A0A142ISC7_AQUAC</name>
<dbReference type="GeneID" id="42930674"/>
<sequence>MKLSDDGFDARRLRPRGPGCWRWRFLGALAALFAAFGVLLIMAGAATLLGRPPALGPLNDSVGAAITLLLFGLFLLWGGINVWRRCRRRMRRQHGNELSLSPQLLKKRD</sequence>
<evidence type="ECO:0000313" key="2">
    <source>
        <dbReference type="EMBL" id="GIZ89078.1"/>
    </source>
</evidence>
<proteinExistence type="predicted"/>
<dbReference type="RefSeq" id="WP_021700175.1">
    <property type="nucleotide sequence ID" value="NZ_AP024354.1"/>
</dbReference>
<feature type="transmembrane region" description="Helical" evidence="1">
    <location>
        <begin position="21"/>
        <end position="49"/>
    </location>
</feature>
<dbReference type="EMBL" id="SSFO01000087">
    <property type="protein sequence ID" value="TXI33916.1"/>
    <property type="molecule type" value="Genomic_DNA"/>
</dbReference>
<evidence type="ECO:0000313" key="3">
    <source>
        <dbReference type="EMBL" id="GIZ93606.1"/>
    </source>
</evidence>
<organism evidence="5 6">
    <name type="scientific">Aquipseudomonas alcaligenes</name>
    <name type="common">Pseudomonas alcaligenes</name>
    <dbReference type="NCBI Taxonomy" id="43263"/>
    <lineage>
        <taxon>Bacteria</taxon>
        <taxon>Pseudomonadati</taxon>
        <taxon>Pseudomonadota</taxon>
        <taxon>Gammaproteobacteria</taxon>
        <taxon>Pseudomonadales</taxon>
        <taxon>Pseudomonadaceae</taxon>
        <taxon>Aquipseudomonas</taxon>
    </lineage>
</organism>
<evidence type="ECO:0000313" key="6">
    <source>
        <dbReference type="Proteomes" id="UP000321110"/>
    </source>
</evidence>
<evidence type="ECO:0000313" key="7">
    <source>
        <dbReference type="Proteomes" id="UP000887228"/>
    </source>
</evidence>
<feature type="transmembrane region" description="Helical" evidence="1">
    <location>
        <begin position="61"/>
        <end position="83"/>
    </location>
</feature>
<dbReference type="Proteomes" id="UP000887228">
    <property type="component" value="Unassembled WGS sequence"/>
</dbReference>
<reference evidence="2 7" key="2">
    <citation type="submission" date="2021-07" db="EMBL/GenBank/DDBJ databases">
        <title>Whole genome sequencing of carbapenem-resistant Pseudomonas spp. isolated in Japan.</title>
        <authorList>
            <person name="Suzuki M."/>
            <person name="Maehana S."/>
            <person name="Kitasato H."/>
        </authorList>
    </citation>
    <scope>NUCLEOTIDE SEQUENCE [LARGE SCALE GENOMIC DNA]</scope>
    <source>
        <strain evidence="2">KAM435</strain>
        <strain evidence="3 7">KAM436</strain>
    </source>
</reference>
<evidence type="ECO:0000313" key="5">
    <source>
        <dbReference type="EMBL" id="TXI33916.1"/>
    </source>
</evidence>
<dbReference type="Proteomes" id="UP001158058">
    <property type="component" value="Unassembled WGS sequence"/>
</dbReference>
<dbReference type="EMBL" id="BPMT01000009">
    <property type="protein sequence ID" value="GIZ93606.1"/>
    <property type="molecule type" value="Genomic_DNA"/>
</dbReference>
<keyword evidence="1" id="KW-0472">Membrane</keyword>
<dbReference type="Proteomes" id="UP000887212">
    <property type="component" value="Unassembled WGS sequence"/>
</dbReference>
<dbReference type="Proteomes" id="UP000321110">
    <property type="component" value="Unassembled WGS sequence"/>
</dbReference>
<gene>
    <name evidence="5" type="ORF">E6Q69_05300</name>
    <name evidence="2" type="ORF">KAM435_24050</name>
    <name evidence="3" type="ORF">KAM436_25740</name>
    <name evidence="4" type="ORF">N7380_14950</name>
</gene>
<reference evidence="5 6" key="1">
    <citation type="submission" date="2018-09" db="EMBL/GenBank/DDBJ databases">
        <title>Metagenome Assembled Genomes from an Advanced Water Purification Facility.</title>
        <authorList>
            <person name="Stamps B.W."/>
            <person name="Spear J.R."/>
        </authorList>
    </citation>
    <scope>NUCLEOTIDE SEQUENCE [LARGE SCALE GENOMIC DNA]</scope>
    <source>
        <strain evidence="5">Bin_52_1</strain>
    </source>
</reference>
<evidence type="ECO:0000256" key="1">
    <source>
        <dbReference type="SAM" id="Phobius"/>
    </source>
</evidence>
<dbReference type="AlphaFoldDB" id="A0A142ISC7"/>